<dbReference type="EMBL" id="CP013694">
    <property type="protein sequence ID" value="ALU30484.1"/>
    <property type="molecule type" value="Genomic_DNA"/>
</dbReference>
<dbReference type="PRINTS" id="PR00417">
    <property type="entry name" value="PRTPISMRASEI"/>
</dbReference>
<evidence type="ECO:0000259" key="18">
    <source>
        <dbReference type="PROSITE" id="PS52036"/>
    </source>
</evidence>
<evidence type="ECO:0000256" key="13">
    <source>
        <dbReference type="ARBA" id="ARBA00049360"/>
    </source>
</evidence>
<dbReference type="Gene3D" id="1.10.460.10">
    <property type="entry name" value="Topoisomerase I, domain 2"/>
    <property type="match status" value="1"/>
</dbReference>
<dbReference type="Proteomes" id="UP000065473">
    <property type="component" value="Chromosome"/>
</dbReference>
<dbReference type="SMART" id="SM00493">
    <property type="entry name" value="TOPRIM"/>
    <property type="match status" value="1"/>
</dbReference>
<name>A0A0U3H9A5_9CREN</name>
<dbReference type="InterPro" id="IPR006171">
    <property type="entry name" value="TOPRIM_dom"/>
</dbReference>
<protein>
    <recommendedName>
        <fullName evidence="15">Reverse gyrase</fullName>
    </recommendedName>
</protein>
<feature type="domain" description="Helicase ATP-binding" evidence="17">
    <location>
        <begin position="90"/>
        <end position="276"/>
    </location>
</feature>
<keyword evidence="5 15" id="KW-0547">Nucleotide-binding</keyword>
<dbReference type="Pfam" id="PF01751">
    <property type="entry name" value="Toprim"/>
    <property type="match status" value="1"/>
</dbReference>
<dbReference type="InterPro" id="IPR003602">
    <property type="entry name" value="Topo_IA_DNA-bd_dom"/>
</dbReference>
<dbReference type="SUPFAM" id="SSF52540">
    <property type="entry name" value="P-loop containing nucleoside triphosphate hydrolases"/>
    <property type="match status" value="2"/>
</dbReference>
<dbReference type="GO" id="GO:0008270">
    <property type="term" value="F:zinc ion binding"/>
    <property type="evidence" value="ECO:0007669"/>
    <property type="project" value="UniProtKB-KW"/>
</dbReference>
<dbReference type="Proteomes" id="UP000060043">
    <property type="component" value="Chromosome"/>
</dbReference>
<keyword evidence="6 14" id="KW-0863">Zinc-finger</keyword>
<accession>A0A0U3H9A5</accession>
<sequence>MLKVNYLFGCPNCNGSISVDRLHAGIPCETCLPGAVEKLDIRTIYDLLVKYSTLKGYSELYMDLEMYDDILRLFKKIVGGEPWSLQRYWLNKLVRGESFSLSAPTGVGKTTTLIVYSVYSHTTSLFVVPTKSLRDQICEKLKKIGHLVSCNKPEEDKVNVVTFHSINKNIDEFVRIKPKLLMVDDADMILKSGKTTERIAKVLQIPQEVFDDTIKMLRLKRMLRFKEDEDLINQVRELESKILGYKSSVQFIVSSATLKPKGYKQMALRFLVGFEPSTIQIYDRNVIDSFTYSNNVNELVKEIGDVGGLILVSKDYGKKYVDQITDNLNAEGYRAMKAISGRKFLEKFSNGDVDFLVGSASYYGVAVRGIDEPKRLKYVIFYGVPKTKLPLEDSLNNPLTALKIGELLKLDVTEYRKRLIYLSPAELQAVKIALRNKVSLNGKLGDLVEDLTKLKDIILDTIKANKIDKLVSDSFVIKKDTNKHYIFFPDIITYIQGSGRSSRIMNGGLTLGLSVVLVDDLELFDILNKKLRRIAEVTFMNFDELKLDEVREKLNKSRSDGSGGRSMNFKTALLVVESPTKARTISKIFGRGVRREIYGIPVYETIIIDDHSNTIIYTNIIASKGHLTDLTTEELGYYGVEINDKDIVVNYSPLYRCMSCGKTITKKVSTCPYCGSSMINSSEKIVNAIRLISTEVDEVYIATDPDQEGEKIAYDIYSLISPYNQNIFRISYNEITKTAVLNAIKSKAKINESLVKAQIARRIEDRWIGFELSSVLRSALNDNNNGTGRVQGPVLKWVVGKTSEYKANIGYVVDINIGDYVVRKFFKTKKDAETFISQLNVKVTKIAERTSTIDPLPPFTTDSLLIDAYSKFRINSSLAMKVAQELFEAGLITYHRTDSIHISPYGISIAREYLEKIGSNDFVGRSWGNEGAHEAIRPTRSMDVEELRKEIEENPFQFGIKFTWAHYRLYDLIFRRFIGSQMSSATATYTTYEININGELYTVELPTKVHGGFSSIYGIRVYNLDESHLTTRIRKGSLVSLLTYADVIRLMKDTNIGRPSTYVRTVQSLIRHGYVVESKKRSFLIATNKGQKVYEILNKYFSDMVSESRTSHLITKIDKINRNELSAEDVIMDLLNEIKNIKLVNPLQSEQYV</sequence>
<dbReference type="InterPro" id="IPR040569">
    <property type="entry name" value="Znf_Rg"/>
</dbReference>
<dbReference type="GO" id="GO:0003677">
    <property type="term" value="F:DNA binding"/>
    <property type="evidence" value="ECO:0007669"/>
    <property type="project" value="UniProtKB-KW"/>
</dbReference>
<dbReference type="Gene3D" id="1.10.290.10">
    <property type="entry name" value="Topoisomerase I, domain 4"/>
    <property type="match status" value="1"/>
</dbReference>
<evidence type="ECO:0000256" key="7">
    <source>
        <dbReference type="ARBA" id="ARBA00022833"/>
    </source>
</evidence>
<keyword evidence="11 15" id="KW-0413">Isomerase</keyword>
<evidence type="ECO:0000256" key="6">
    <source>
        <dbReference type="ARBA" id="ARBA00022771"/>
    </source>
</evidence>
<dbReference type="PaxDb" id="1435377-SUSAZ_06310"/>
<dbReference type="AlphaFoldDB" id="A0A0U3H9A5"/>
<dbReference type="Gene3D" id="3.40.50.300">
    <property type="entry name" value="P-loop containing nucleotide triphosphate hydrolases"/>
    <property type="match status" value="3"/>
</dbReference>
<dbReference type="InterPro" id="IPR003601">
    <property type="entry name" value="Topo_IA_2"/>
</dbReference>
<comment type="similarity">
    <text evidence="12">In the N-terminal section; belongs to the DEAD box helicase family. DDVD subfamily.</text>
</comment>
<evidence type="ECO:0000313" key="21">
    <source>
        <dbReference type="EMBL" id="ALU31207.1"/>
    </source>
</evidence>
<dbReference type="Gene3D" id="3.40.50.140">
    <property type="match status" value="1"/>
</dbReference>
<evidence type="ECO:0000259" key="19">
    <source>
        <dbReference type="PROSITE" id="PS52039"/>
    </source>
</evidence>
<dbReference type="Pfam" id="PF01131">
    <property type="entry name" value="Topoisom_bac"/>
    <property type="match status" value="1"/>
</dbReference>
<dbReference type="NCBIfam" id="TIGR01054">
    <property type="entry name" value="rgy"/>
    <property type="match status" value="1"/>
</dbReference>
<dbReference type="Pfam" id="PF17915">
    <property type="entry name" value="zf_Rg"/>
    <property type="match status" value="1"/>
</dbReference>
<dbReference type="SMART" id="SM00437">
    <property type="entry name" value="TOP1Ac"/>
    <property type="match status" value="1"/>
</dbReference>
<comment type="catalytic activity">
    <reaction evidence="13 15">
        <text>ATP + H2O = ADP + phosphate + H(+)</text>
        <dbReference type="Rhea" id="RHEA:13065"/>
        <dbReference type="ChEBI" id="CHEBI:15377"/>
        <dbReference type="ChEBI" id="CHEBI:15378"/>
        <dbReference type="ChEBI" id="CHEBI:30616"/>
        <dbReference type="ChEBI" id="CHEBI:43474"/>
        <dbReference type="ChEBI" id="CHEBI:456216"/>
    </reaction>
</comment>
<dbReference type="OrthoDB" id="30963at2157"/>
<reference evidence="22 23" key="1">
    <citation type="submission" date="2015-12" db="EMBL/GenBank/DDBJ databases">
        <title>A stable core within a dynamic pangenome in Sulfolobus acidocaldarius.</title>
        <authorList>
            <person name="Anderson R."/>
            <person name="Kouris A."/>
            <person name="Seward C."/>
            <person name="Campbell K."/>
            <person name="Whitaker R."/>
        </authorList>
    </citation>
    <scope>NUCLEOTIDE SEQUENCE [LARGE SCALE GENOMIC DNA]</scope>
    <source>
        <strain evidence="20 23">GG12-C01-09</strain>
        <strain evidence="21 22">NG05B_CO5_07</strain>
    </source>
</reference>
<evidence type="ECO:0000256" key="2">
    <source>
        <dbReference type="ARBA" id="ARBA00011245"/>
    </source>
</evidence>
<evidence type="ECO:0000256" key="3">
    <source>
        <dbReference type="ARBA" id="ARBA00022490"/>
    </source>
</evidence>
<dbReference type="GO" id="GO:0005737">
    <property type="term" value="C:cytoplasm"/>
    <property type="evidence" value="ECO:0007669"/>
    <property type="project" value="UniProtKB-SubCell"/>
</dbReference>
<dbReference type="InterPro" id="IPR005736">
    <property type="entry name" value="Reverse_gyrase"/>
</dbReference>
<evidence type="ECO:0000256" key="14">
    <source>
        <dbReference type="PROSITE-ProRule" id="PRU01380"/>
    </source>
</evidence>
<dbReference type="GO" id="GO:0005524">
    <property type="term" value="F:ATP binding"/>
    <property type="evidence" value="ECO:0007669"/>
    <property type="project" value="UniProtKB-KW"/>
</dbReference>
<dbReference type="CDD" id="cd00186">
    <property type="entry name" value="TOP1Ac"/>
    <property type="match status" value="1"/>
</dbReference>
<dbReference type="PROSITE" id="PS50880">
    <property type="entry name" value="TOPRIM"/>
    <property type="match status" value="1"/>
</dbReference>
<dbReference type="EMBL" id="CP013695">
    <property type="protein sequence ID" value="ALU31207.1"/>
    <property type="molecule type" value="Genomic_DNA"/>
</dbReference>
<dbReference type="InterPro" id="IPR013824">
    <property type="entry name" value="Topo_IA_cen_sub1"/>
</dbReference>
<dbReference type="CDD" id="cd18798">
    <property type="entry name" value="SF2_C_reverse_gyrase"/>
    <property type="match status" value="1"/>
</dbReference>
<dbReference type="SMART" id="SM00436">
    <property type="entry name" value="TOP1Bc"/>
    <property type="match status" value="1"/>
</dbReference>
<dbReference type="STRING" id="1435377.SUSAZ_06310"/>
<dbReference type="SUPFAM" id="SSF56712">
    <property type="entry name" value="Prokaryotic type I DNA topoisomerase"/>
    <property type="match status" value="1"/>
</dbReference>
<dbReference type="GO" id="GO:0160097">
    <property type="term" value="F:reverse gyrase activity"/>
    <property type="evidence" value="ECO:0007669"/>
    <property type="project" value="UniProtKB-ARBA"/>
</dbReference>
<keyword evidence="3" id="KW-0963">Cytoplasm</keyword>
<evidence type="ECO:0000259" key="17">
    <source>
        <dbReference type="PROSITE" id="PS51192"/>
    </source>
</evidence>
<evidence type="ECO:0000256" key="12">
    <source>
        <dbReference type="ARBA" id="ARBA00043976"/>
    </source>
</evidence>
<dbReference type="InterPro" id="IPR014001">
    <property type="entry name" value="Helicase_ATP-bd"/>
</dbReference>
<dbReference type="PROSITE" id="PS52037">
    <property type="entry name" value="ZF_RG_C"/>
    <property type="match status" value="1"/>
</dbReference>
<evidence type="ECO:0000256" key="15">
    <source>
        <dbReference type="RuleBase" id="RU004026"/>
    </source>
</evidence>
<evidence type="ECO:0000256" key="5">
    <source>
        <dbReference type="ARBA" id="ARBA00022741"/>
    </source>
</evidence>
<organism evidence="21 22">
    <name type="scientific">Sulfolobus acidocaldarius</name>
    <dbReference type="NCBI Taxonomy" id="2285"/>
    <lineage>
        <taxon>Archaea</taxon>
        <taxon>Thermoproteota</taxon>
        <taxon>Thermoprotei</taxon>
        <taxon>Sulfolobales</taxon>
        <taxon>Sulfolobaceae</taxon>
        <taxon>Sulfolobus</taxon>
    </lineage>
</organism>
<comment type="subcellular location">
    <subcellularLocation>
        <location evidence="1">Cytoplasm</location>
    </subcellularLocation>
</comment>
<comment type="subunit">
    <text evidence="2">Monomer.</text>
</comment>
<keyword evidence="4 15" id="KW-0479">Metal-binding</keyword>
<dbReference type="InterPro" id="IPR013497">
    <property type="entry name" value="Topo_IA_cen"/>
</dbReference>
<feature type="domain" description="Topo IA-type catalytic" evidence="19">
    <location>
        <begin position="751"/>
        <end position="1142"/>
    </location>
</feature>
<dbReference type="InterPro" id="IPR013826">
    <property type="entry name" value="Topo_IA_cen_sub3"/>
</dbReference>
<evidence type="ECO:0000256" key="1">
    <source>
        <dbReference type="ARBA" id="ARBA00004496"/>
    </source>
</evidence>
<comment type="function">
    <text evidence="15">Modifies the topological state of DNA by introducing positive supercoils in an ATP-dependent process, increasing the linking number in steps of +1. Binds to single-stranded DNA, transiently cleaves and then rejoins the ends, introducing a positive supercoil in the process. The scissile phosphodiester is attacked by the catalytic tyrosine of the enzyme, resulting in the formation of a DNA-(5'-phosphotyrosyl)-enzyme intermediate. Involved in rewinding DNA strands in regions of the chromosome that have opened up to allow replication, transcription, DNA repair and/or for DNA protection.</text>
</comment>
<keyword evidence="7 15" id="KW-0862">Zinc</keyword>
<keyword evidence="8 15" id="KW-0067">ATP-binding</keyword>
<dbReference type="PROSITE" id="PS52039">
    <property type="entry name" value="TOPO_IA_2"/>
    <property type="match status" value="1"/>
</dbReference>
<feature type="domain" description="Toprim" evidence="16">
    <location>
        <begin position="571"/>
        <end position="735"/>
    </location>
</feature>
<dbReference type="Pfam" id="PF00270">
    <property type="entry name" value="DEAD"/>
    <property type="match status" value="1"/>
</dbReference>
<dbReference type="RefSeq" id="WP_058692923.1">
    <property type="nucleotide sequence ID" value="NZ_CP013694.1"/>
</dbReference>
<feature type="domain" description="RG N-terminal-type" evidence="18">
    <location>
        <begin position="1"/>
        <end position="41"/>
    </location>
</feature>
<keyword evidence="9 15" id="KW-0799">Topoisomerase</keyword>
<dbReference type="PROSITE" id="PS51192">
    <property type="entry name" value="HELICASE_ATP_BIND_1"/>
    <property type="match status" value="1"/>
</dbReference>
<dbReference type="SMART" id="SM00487">
    <property type="entry name" value="DEXDc"/>
    <property type="match status" value="1"/>
</dbReference>
<dbReference type="PROSITE" id="PS52036">
    <property type="entry name" value="ZF_RG_N"/>
    <property type="match status" value="1"/>
</dbReference>
<gene>
    <name evidence="20" type="ORF">ATY89_11395</name>
    <name evidence="21" type="ORF">ATZ20_02950</name>
</gene>
<evidence type="ECO:0000256" key="10">
    <source>
        <dbReference type="ARBA" id="ARBA00023125"/>
    </source>
</evidence>
<dbReference type="PANTHER" id="PTHR43505">
    <property type="entry name" value="REVERSE GYRASE"/>
    <property type="match status" value="1"/>
</dbReference>
<dbReference type="InterPro" id="IPR027417">
    <property type="entry name" value="P-loop_NTPase"/>
</dbReference>
<evidence type="ECO:0000256" key="9">
    <source>
        <dbReference type="ARBA" id="ARBA00023029"/>
    </source>
</evidence>
<dbReference type="Gene3D" id="2.60.510.20">
    <property type="match status" value="1"/>
</dbReference>
<evidence type="ECO:0000256" key="8">
    <source>
        <dbReference type="ARBA" id="ARBA00022840"/>
    </source>
</evidence>
<evidence type="ECO:0000256" key="11">
    <source>
        <dbReference type="ARBA" id="ARBA00023235"/>
    </source>
</evidence>
<evidence type="ECO:0000313" key="20">
    <source>
        <dbReference type="EMBL" id="ALU30484.1"/>
    </source>
</evidence>
<proteinExistence type="inferred from homology"/>
<dbReference type="InterPro" id="IPR023405">
    <property type="entry name" value="Topo_IA_core_domain"/>
</dbReference>
<keyword evidence="10 15" id="KW-0238">DNA-binding</keyword>
<evidence type="ECO:0000256" key="4">
    <source>
        <dbReference type="ARBA" id="ARBA00022723"/>
    </source>
</evidence>
<evidence type="ECO:0000313" key="23">
    <source>
        <dbReference type="Proteomes" id="UP000065473"/>
    </source>
</evidence>
<evidence type="ECO:0000259" key="16">
    <source>
        <dbReference type="PROSITE" id="PS50880"/>
    </source>
</evidence>
<dbReference type="InterPro" id="IPR011545">
    <property type="entry name" value="DEAD/DEAH_box_helicase_dom"/>
</dbReference>
<dbReference type="GO" id="GO:0006265">
    <property type="term" value="P:DNA topological change"/>
    <property type="evidence" value="ECO:0007669"/>
    <property type="project" value="InterPro"/>
</dbReference>
<dbReference type="PANTHER" id="PTHR43505:SF1">
    <property type="entry name" value="REVERSE GYRASE"/>
    <property type="match status" value="1"/>
</dbReference>
<evidence type="ECO:0000313" key="22">
    <source>
        <dbReference type="Proteomes" id="UP000060043"/>
    </source>
</evidence>